<feature type="transmembrane region" description="Helical" evidence="8">
    <location>
        <begin position="97"/>
        <end position="120"/>
    </location>
</feature>
<comment type="similarity">
    <text evidence="2">Belongs to the insect chemoreceptor superfamily. Gustatory receptor (GR) family. Gr5a subfamily.</text>
</comment>
<dbReference type="InterPro" id="IPR009318">
    <property type="entry name" value="Gustatory_rcpt"/>
</dbReference>
<feature type="transmembrane region" description="Helical" evidence="8">
    <location>
        <begin position="6"/>
        <end position="24"/>
    </location>
</feature>
<evidence type="ECO:0000256" key="7">
    <source>
        <dbReference type="ARBA" id="ARBA00023170"/>
    </source>
</evidence>
<keyword evidence="3" id="KW-1003">Cell membrane</keyword>
<evidence type="ECO:0000256" key="3">
    <source>
        <dbReference type="ARBA" id="ARBA00022475"/>
    </source>
</evidence>
<dbReference type="GO" id="GO:0050916">
    <property type="term" value="P:sensory perception of sweet taste"/>
    <property type="evidence" value="ECO:0007669"/>
    <property type="project" value="UniProtKB-ARBA"/>
</dbReference>
<keyword evidence="4 8" id="KW-0812">Transmembrane</keyword>
<gene>
    <name evidence="9" type="ORF">Zmor_013726</name>
</gene>
<proteinExistence type="inferred from homology"/>
<dbReference type="Pfam" id="PF06151">
    <property type="entry name" value="Trehalose_recp"/>
    <property type="match status" value="1"/>
</dbReference>
<evidence type="ECO:0000256" key="4">
    <source>
        <dbReference type="ARBA" id="ARBA00022692"/>
    </source>
</evidence>
<keyword evidence="5 8" id="KW-1133">Transmembrane helix</keyword>
<evidence type="ECO:0000256" key="1">
    <source>
        <dbReference type="ARBA" id="ARBA00004651"/>
    </source>
</evidence>
<comment type="subcellular location">
    <subcellularLocation>
        <location evidence="1">Cell membrane</location>
        <topology evidence="1">Multi-pass membrane protein</topology>
    </subcellularLocation>
</comment>
<organism evidence="9 10">
    <name type="scientific">Zophobas morio</name>
    <dbReference type="NCBI Taxonomy" id="2755281"/>
    <lineage>
        <taxon>Eukaryota</taxon>
        <taxon>Metazoa</taxon>
        <taxon>Ecdysozoa</taxon>
        <taxon>Arthropoda</taxon>
        <taxon>Hexapoda</taxon>
        <taxon>Insecta</taxon>
        <taxon>Pterygota</taxon>
        <taxon>Neoptera</taxon>
        <taxon>Endopterygota</taxon>
        <taxon>Coleoptera</taxon>
        <taxon>Polyphaga</taxon>
        <taxon>Cucujiformia</taxon>
        <taxon>Tenebrionidae</taxon>
        <taxon>Zophobas</taxon>
    </lineage>
</organism>
<evidence type="ECO:0000256" key="2">
    <source>
        <dbReference type="ARBA" id="ARBA00005327"/>
    </source>
</evidence>
<evidence type="ECO:0000313" key="10">
    <source>
        <dbReference type="Proteomes" id="UP001168821"/>
    </source>
</evidence>
<dbReference type="PANTHER" id="PTHR21421">
    <property type="entry name" value="GUSTATORY RECEPTOR"/>
    <property type="match status" value="1"/>
</dbReference>
<dbReference type="GO" id="GO:0008527">
    <property type="term" value="F:taste receptor activity"/>
    <property type="evidence" value="ECO:0007669"/>
    <property type="project" value="InterPro"/>
</dbReference>
<evidence type="ECO:0000256" key="8">
    <source>
        <dbReference type="SAM" id="Phobius"/>
    </source>
</evidence>
<dbReference type="PANTHER" id="PTHR21421:SF29">
    <property type="entry name" value="GUSTATORY RECEPTOR 5A FOR TREHALOSE-RELATED"/>
    <property type="match status" value="1"/>
</dbReference>
<accession>A0AA38MFB9</accession>
<feature type="transmembrane region" description="Helical" evidence="8">
    <location>
        <begin position="65"/>
        <end position="85"/>
    </location>
</feature>
<sequence>MGKTIVHFTDLFIIITALSLKVRFRQINRRIVINIKKNPNLYFWKSVREDYDQLVRFVVKLDNEFSYMILSSVGFNCFWIVKLLYNSLRFVEERESVNFLYSFGFLLFRFVSVFESCILLNNESKKPSFIIQFSDLPTTHNVEIMRLLEQIEFDSAYFSGYHFFRIKNGIILSVWFKNFDIEYPLKMYFRLRVL</sequence>
<comment type="caution">
    <text evidence="9">The sequence shown here is derived from an EMBL/GenBank/DDBJ whole genome shotgun (WGS) entry which is preliminary data.</text>
</comment>
<protein>
    <submittedName>
        <fullName evidence="9">Uncharacterized protein</fullName>
    </submittedName>
</protein>
<evidence type="ECO:0000313" key="9">
    <source>
        <dbReference type="EMBL" id="KAJ3654547.1"/>
    </source>
</evidence>
<keyword evidence="10" id="KW-1185">Reference proteome</keyword>
<keyword evidence="7" id="KW-0675">Receptor</keyword>
<evidence type="ECO:0000256" key="5">
    <source>
        <dbReference type="ARBA" id="ARBA00022989"/>
    </source>
</evidence>
<dbReference type="GO" id="GO:0005886">
    <property type="term" value="C:plasma membrane"/>
    <property type="evidence" value="ECO:0007669"/>
    <property type="project" value="UniProtKB-SubCell"/>
</dbReference>
<dbReference type="AlphaFoldDB" id="A0AA38MFB9"/>
<keyword evidence="6 8" id="KW-0472">Membrane</keyword>
<dbReference type="Proteomes" id="UP001168821">
    <property type="component" value="Unassembled WGS sequence"/>
</dbReference>
<dbReference type="EMBL" id="JALNTZ010000004">
    <property type="protein sequence ID" value="KAJ3654547.1"/>
    <property type="molecule type" value="Genomic_DNA"/>
</dbReference>
<reference evidence="9" key="1">
    <citation type="journal article" date="2023" name="G3 (Bethesda)">
        <title>Whole genome assemblies of Zophobas morio and Tenebrio molitor.</title>
        <authorList>
            <person name="Kaur S."/>
            <person name="Stinson S.A."/>
            <person name="diCenzo G.C."/>
        </authorList>
    </citation>
    <scope>NUCLEOTIDE SEQUENCE</scope>
    <source>
        <strain evidence="9">QUZm001</strain>
    </source>
</reference>
<evidence type="ECO:0000256" key="6">
    <source>
        <dbReference type="ARBA" id="ARBA00023136"/>
    </source>
</evidence>
<name>A0AA38MFB9_9CUCU</name>